<dbReference type="EMBL" id="CAEKDK010000001">
    <property type="protein sequence ID" value="CAB4264679.1"/>
    <property type="molecule type" value="Genomic_DNA"/>
</dbReference>
<reference evidence="4" key="1">
    <citation type="journal article" date="2020" name="Genome Biol.">
        <title>Gamete binning: chromosome-level and haplotype-resolved genome assembly enabled by high-throughput single-cell sequencing of gamete genomes.</title>
        <authorList>
            <person name="Campoy J.A."/>
            <person name="Sun H."/>
            <person name="Goel M."/>
            <person name="Jiao W.-B."/>
            <person name="Folz-Donahue K."/>
            <person name="Wang N."/>
            <person name="Rubio M."/>
            <person name="Liu C."/>
            <person name="Kukat C."/>
            <person name="Ruiz D."/>
            <person name="Huettel B."/>
            <person name="Schneeberger K."/>
        </authorList>
    </citation>
    <scope>NUCLEOTIDE SEQUENCE [LARGE SCALE GENOMIC DNA]</scope>
    <source>
        <strain evidence="4">cv. Rojo Pasion</strain>
    </source>
</reference>
<keyword evidence="4" id="KW-1185">Reference proteome</keyword>
<protein>
    <submittedName>
        <fullName evidence="2">Uncharacterized protein</fullName>
    </submittedName>
</protein>
<evidence type="ECO:0000313" key="3">
    <source>
        <dbReference type="Proteomes" id="UP000507222"/>
    </source>
</evidence>
<evidence type="ECO:0000313" key="2">
    <source>
        <dbReference type="EMBL" id="CAB4295290.1"/>
    </source>
</evidence>
<sequence>MAWLPFGSWSSNMELDGYSRLLGGLINPLDGCVVRCRSAGFGLPDRSFPKAFAEVKSPCVGKADWRREFRQPFWFGHLVNNFVNAVTGLGGEPA</sequence>
<evidence type="ECO:0000313" key="4">
    <source>
        <dbReference type="Proteomes" id="UP000507245"/>
    </source>
</evidence>
<evidence type="ECO:0000313" key="1">
    <source>
        <dbReference type="EMBL" id="CAB4264679.1"/>
    </source>
</evidence>
<dbReference type="Proteomes" id="UP000507245">
    <property type="component" value="Unassembled WGS sequence"/>
</dbReference>
<accession>A0A6J5W144</accession>
<dbReference type="Proteomes" id="UP000507222">
    <property type="component" value="Unassembled WGS sequence"/>
</dbReference>
<dbReference type="AlphaFoldDB" id="A0A6J5W144"/>
<organism evidence="2 4">
    <name type="scientific">Prunus armeniaca</name>
    <name type="common">Apricot</name>
    <name type="synonym">Armeniaca vulgaris</name>
    <dbReference type="NCBI Taxonomy" id="36596"/>
    <lineage>
        <taxon>Eukaryota</taxon>
        <taxon>Viridiplantae</taxon>
        <taxon>Streptophyta</taxon>
        <taxon>Embryophyta</taxon>
        <taxon>Tracheophyta</taxon>
        <taxon>Spermatophyta</taxon>
        <taxon>Magnoliopsida</taxon>
        <taxon>eudicotyledons</taxon>
        <taxon>Gunneridae</taxon>
        <taxon>Pentapetalae</taxon>
        <taxon>rosids</taxon>
        <taxon>fabids</taxon>
        <taxon>Rosales</taxon>
        <taxon>Rosaceae</taxon>
        <taxon>Amygdaloideae</taxon>
        <taxon>Amygdaleae</taxon>
        <taxon>Prunus</taxon>
    </lineage>
</organism>
<reference evidence="2 3" key="2">
    <citation type="submission" date="2020-05" db="EMBL/GenBank/DDBJ databases">
        <authorList>
            <person name="Campoy J."/>
            <person name="Schneeberger K."/>
            <person name="Spophaly S."/>
        </authorList>
    </citation>
    <scope>NUCLEOTIDE SEQUENCE [LARGE SCALE GENOMIC DNA]</scope>
    <source>
        <strain evidence="2">PruArmRojPasFocal</strain>
    </source>
</reference>
<proteinExistence type="predicted"/>
<dbReference type="EMBL" id="CAEKKB010000001">
    <property type="protein sequence ID" value="CAB4295290.1"/>
    <property type="molecule type" value="Genomic_DNA"/>
</dbReference>
<name>A0A6J5W144_PRUAR</name>
<gene>
    <name evidence="1" type="ORF">CURHAP_LOCUS6594</name>
    <name evidence="2" type="ORF">ORAREDHAP_LOCUS6628</name>
</gene>